<keyword evidence="5 6" id="KW-0472">Membrane</keyword>
<evidence type="ECO:0000256" key="4">
    <source>
        <dbReference type="ARBA" id="ARBA00022989"/>
    </source>
</evidence>
<accession>A0ABY7FX19</accession>
<evidence type="ECO:0000256" key="2">
    <source>
        <dbReference type="ARBA" id="ARBA00007590"/>
    </source>
</evidence>
<dbReference type="Proteomes" id="UP001164746">
    <property type="component" value="Chromosome 13"/>
</dbReference>
<dbReference type="Gene3D" id="1.10.10.1740">
    <property type="entry name" value="Transmembrane protein 14-like"/>
    <property type="match status" value="1"/>
</dbReference>
<gene>
    <name evidence="7" type="ORF">MAR_037380</name>
</gene>
<feature type="transmembrane region" description="Helical" evidence="6">
    <location>
        <begin position="6"/>
        <end position="24"/>
    </location>
</feature>
<reference evidence="7" key="1">
    <citation type="submission" date="2022-11" db="EMBL/GenBank/DDBJ databases">
        <title>Centuries of genome instability and evolution in soft-shell clam transmissible cancer (bioRxiv).</title>
        <authorList>
            <person name="Hart S.F.M."/>
            <person name="Yonemitsu M.A."/>
            <person name="Giersch R.M."/>
            <person name="Beal B.F."/>
            <person name="Arriagada G."/>
            <person name="Davis B.W."/>
            <person name="Ostrander E.A."/>
            <person name="Goff S.P."/>
            <person name="Metzger M.J."/>
        </authorList>
    </citation>
    <scope>NUCLEOTIDE SEQUENCE</scope>
    <source>
        <strain evidence="7">MELC-2E11</strain>
        <tissue evidence="7">Siphon/mantle</tissue>
    </source>
</reference>
<name>A0ABY7FX19_MYAAR</name>
<evidence type="ECO:0000256" key="1">
    <source>
        <dbReference type="ARBA" id="ARBA00004370"/>
    </source>
</evidence>
<dbReference type="InterPro" id="IPR044890">
    <property type="entry name" value="TMEM14_sf"/>
</dbReference>
<evidence type="ECO:0000313" key="8">
    <source>
        <dbReference type="Proteomes" id="UP001164746"/>
    </source>
</evidence>
<keyword evidence="8" id="KW-1185">Reference proteome</keyword>
<comment type="similarity">
    <text evidence="2">Belongs to the TMEM14 family.</text>
</comment>
<protein>
    <submittedName>
        <fullName evidence="7">TM14C-like protein</fullName>
    </submittedName>
</protein>
<dbReference type="EMBL" id="CP111024">
    <property type="protein sequence ID" value="WAR23711.1"/>
    <property type="molecule type" value="Genomic_DNA"/>
</dbReference>
<keyword evidence="4 6" id="KW-1133">Transmembrane helix</keyword>
<dbReference type="PANTHER" id="PTHR12668:SF43">
    <property type="entry name" value="TRANSMEMBRANE PROTEIN 14 HOMOLOG"/>
    <property type="match status" value="1"/>
</dbReference>
<evidence type="ECO:0000256" key="3">
    <source>
        <dbReference type="ARBA" id="ARBA00022692"/>
    </source>
</evidence>
<evidence type="ECO:0000256" key="6">
    <source>
        <dbReference type="SAM" id="Phobius"/>
    </source>
</evidence>
<dbReference type="InterPro" id="IPR005349">
    <property type="entry name" value="TMEM14"/>
</dbReference>
<dbReference type="PANTHER" id="PTHR12668">
    <property type="entry name" value="TRANSMEMBRANE PROTEIN 14, 15"/>
    <property type="match status" value="1"/>
</dbReference>
<evidence type="ECO:0000313" key="7">
    <source>
        <dbReference type="EMBL" id="WAR23711.1"/>
    </source>
</evidence>
<organism evidence="7 8">
    <name type="scientific">Mya arenaria</name>
    <name type="common">Soft-shell clam</name>
    <dbReference type="NCBI Taxonomy" id="6604"/>
    <lineage>
        <taxon>Eukaryota</taxon>
        <taxon>Metazoa</taxon>
        <taxon>Spiralia</taxon>
        <taxon>Lophotrochozoa</taxon>
        <taxon>Mollusca</taxon>
        <taxon>Bivalvia</taxon>
        <taxon>Autobranchia</taxon>
        <taxon>Heteroconchia</taxon>
        <taxon>Euheterodonta</taxon>
        <taxon>Imparidentia</taxon>
        <taxon>Neoheterodontei</taxon>
        <taxon>Myida</taxon>
        <taxon>Myoidea</taxon>
        <taxon>Myidae</taxon>
        <taxon>Mya</taxon>
    </lineage>
</organism>
<keyword evidence="3 6" id="KW-0812">Transmembrane</keyword>
<dbReference type="Pfam" id="PF03647">
    <property type="entry name" value="Tmemb_14"/>
    <property type="match status" value="1"/>
</dbReference>
<evidence type="ECO:0000256" key="5">
    <source>
        <dbReference type="ARBA" id="ARBA00023136"/>
    </source>
</evidence>
<proteinExistence type="inferred from homology"/>
<sequence>MPADFIGFGYAMTVAAGGVIGYVKSANSGTLMCMMGYRFFNSGKFMPAGLIAALSLLMVMKSGYKMMSQ</sequence>
<feature type="transmembrane region" description="Helical" evidence="6">
    <location>
        <begin position="45"/>
        <end position="64"/>
    </location>
</feature>
<comment type="subcellular location">
    <subcellularLocation>
        <location evidence="1">Membrane</location>
    </subcellularLocation>
</comment>